<feature type="compositionally biased region" description="Basic and acidic residues" evidence="1">
    <location>
        <begin position="172"/>
        <end position="181"/>
    </location>
</feature>
<evidence type="ECO:0000313" key="3">
    <source>
        <dbReference type="Proteomes" id="UP001392437"/>
    </source>
</evidence>
<feature type="compositionally biased region" description="Basic and acidic residues" evidence="1">
    <location>
        <begin position="238"/>
        <end position="248"/>
    </location>
</feature>
<accession>A0AAW0QG85</accession>
<evidence type="ECO:0000313" key="2">
    <source>
        <dbReference type="EMBL" id="KAK8095757.1"/>
    </source>
</evidence>
<feature type="compositionally biased region" description="Basic and acidic residues" evidence="1">
    <location>
        <begin position="357"/>
        <end position="375"/>
    </location>
</feature>
<name>A0AAW0QG85_9PEZI</name>
<gene>
    <name evidence="2" type="ORF">PG999_013779</name>
</gene>
<evidence type="ECO:0000256" key="1">
    <source>
        <dbReference type="SAM" id="MobiDB-lite"/>
    </source>
</evidence>
<feature type="region of interest" description="Disordered" evidence="1">
    <location>
        <begin position="132"/>
        <end position="278"/>
    </location>
</feature>
<feature type="region of interest" description="Disordered" evidence="1">
    <location>
        <begin position="29"/>
        <end position="51"/>
    </location>
</feature>
<organism evidence="2 3">
    <name type="scientific">Apiospora kogelbergensis</name>
    <dbReference type="NCBI Taxonomy" id="1337665"/>
    <lineage>
        <taxon>Eukaryota</taxon>
        <taxon>Fungi</taxon>
        <taxon>Dikarya</taxon>
        <taxon>Ascomycota</taxon>
        <taxon>Pezizomycotina</taxon>
        <taxon>Sordariomycetes</taxon>
        <taxon>Xylariomycetidae</taxon>
        <taxon>Amphisphaeriales</taxon>
        <taxon>Apiosporaceae</taxon>
        <taxon>Apiospora</taxon>
    </lineage>
</organism>
<dbReference type="AlphaFoldDB" id="A0AAW0QG85"/>
<comment type="caution">
    <text evidence="2">The sequence shown here is derived from an EMBL/GenBank/DDBJ whole genome shotgun (WGS) entry which is preliminary data.</text>
</comment>
<feature type="compositionally biased region" description="Polar residues" evidence="1">
    <location>
        <begin position="435"/>
        <end position="457"/>
    </location>
</feature>
<feature type="region of interest" description="Disordered" evidence="1">
    <location>
        <begin position="108"/>
        <end position="127"/>
    </location>
</feature>
<proteinExistence type="predicted"/>
<dbReference type="Proteomes" id="UP001392437">
    <property type="component" value="Unassembled WGS sequence"/>
</dbReference>
<dbReference type="EMBL" id="JAQQWP010000011">
    <property type="protein sequence ID" value="KAK8095757.1"/>
    <property type="molecule type" value="Genomic_DNA"/>
</dbReference>
<feature type="compositionally biased region" description="Polar residues" evidence="1">
    <location>
        <begin position="196"/>
        <end position="210"/>
    </location>
</feature>
<reference evidence="2 3" key="1">
    <citation type="submission" date="2023-01" db="EMBL/GenBank/DDBJ databases">
        <title>Analysis of 21 Apiospora genomes using comparative genomics revels a genus with tremendous synthesis potential of carbohydrate active enzymes and secondary metabolites.</title>
        <authorList>
            <person name="Sorensen T."/>
        </authorList>
    </citation>
    <scope>NUCLEOTIDE SEQUENCE [LARGE SCALE GENOMIC DNA]</scope>
    <source>
        <strain evidence="2 3">CBS 117206</strain>
    </source>
</reference>
<keyword evidence="3" id="KW-1185">Reference proteome</keyword>
<feature type="compositionally biased region" description="Basic and acidic residues" evidence="1">
    <location>
        <begin position="150"/>
        <end position="159"/>
    </location>
</feature>
<sequence>MPPRPKPAQLHQANLYKRQHALTSRLLLASGQTAKEIPDPPRIPSRTSSRRKALRHFTRELEKYAKVADAAGKLPVTTPTESDSRPSIHTVKPLLPYREEFRAAGLAVTSEEQTELDGQDECRAISSGRSDDTYIRFTPEDGISTATIDPLREKKEHNIQRRPLPWLRKKGAARESPRPKPELLNQIKLISDGKVQISTKETTIPDNSRANSREHPPPSHGGTQLPFIKKVSPTPPQELHRNIDRQDSKMSLANPDRSDVHNGPPRALGKRPPGFKRENGLALLPQVRAEESSPRENKFKSYNHQTATKEDHKNLPLQPSKEIMLYPQCTSPAPELPLTWKHAISTTSSLERALDAVSGKKNENQRLEPCPERPNHTGNSIHRPRSRRAKGGMISKYRPKHHQPSTIRDDKSRQNPEVTATRPLLPQFPVKLTGEVSSRATSSKNPDNPPQGDQIQTYTAPEPQRTAVEEALSDLDVFFDYDNSDIKDRDVLRGLQIAVHAAADDTFDALVRHRTGLRIRRFLADLNSVDTLGNGKITEEQPAR</sequence>
<protein>
    <submittedName>
        <fullName evidence="2">Uncharacterized protein</fullName>
    </submittedName>
</protein>
<feature type="region of interest" description="Disordered" evidence="1">
    <location>
        <begin position="357"/>
        <end position="457"/>
    </location>
</feature>